<dbReference type="EMBL" id="CP002192">
    <property type="protein sequence ID" value="AFD27192.1"/>
    <property type="molecule type" value="Genomic_DNA"/>
</dbReference>
<protein>
    <submittedName>
        <fullName evidence="1">Twin-arginine translocation pathway signal</fullName>
    </submittedName>
</protein>
<accession>H8H0E0</accession>
<dbReference type="PATRIC" id="fig|745776.4.peg.3340"/>
<name>H8H0E0_DEIGI</name>
<dbReference type="Gene3D" id="1.50.10.10">
    <property type="match status" value="1"/>
</dbReference>
<organism evidence="1 2">
    <name type="scientific">Deinococcus gobiensis (strain DSM 21396 / JCM 16679 / CGMCC 1.7299 / I-0)</name>
    <dbReference type="NCBI Taxonomy" id="745776"/>
    <lineage>
        <taxon>Bacteria</taxon>
        <taxon>Thermotogati</taxon>
        <taxon>Deinococcota</taxon>
        <taxon>Deinococci</taxon>
        <taxon>Deinococcales</taxon>
        <taxon>Deinococcaceae</taxon>
        <taxon>Deinococcus</taxon>
    </lineage>
</organism>
<dbReference type="PANTHER" id="PTHR31047">
    <property type="entry name" value="MEIOTICALLY UP-REGULATED GENE 157 PROTEIN"/>
    <property type="match status" value="1"/>
</dbReference>
<dbReference type="KEGG" id="dgo:DGo_PA0306"/>
<dbReference type="InterPro" id="IPR008928">
    <property type="entry name" value="6-hairpin_glycosidase_sf"/>
</dbReference>
<keyword evidence="1" id="KW-0614">Plasmid</keyword>
<evidence type="ECO:0000313" key="1">
    <source>
        <dbReference type="EMBL" id="AFD27192.1"/>
    </source>
</evidence>
<dbReference type="AlphaFoldDB" id="H8H0E0"/>
<dbReference type="GO" id="GO:0005975">
    <property type="term" value="P:carbohydrate metabolic process"/>
    <property type="evidence" value="ECO:0007669"/>
    <property type="project" value="InterPro"/>
</dbReference>
<dbReference type="PANTHER" id="PTHR31047:SF0">
    <property type="entry name" value="MEIOTICALLY UP-REGULATED GENE 157 PROTEIN"/>
    <property type="match status" value="1"/>
</dbReference>
<dbReference type="InterPro" id="IPR012341">
    <property type="entry name" value="6hp_glycosidase-like_sf"/>
</dbReference>
<keyword evidence="2" id="KW-1185">Reference proteome</keyword>
<reference evidence="1 2" key="1">
    <citation type="journal article" date="2012" name="PLoS ONE">
        <title>Genome sequence and transcriptome analysis of the radioresistant bacterium Deinococcus gobiensis: insights into the extreme environmental adaptations.</title>
        <authorList>
            <person name="Yuan M."/>
            <person name="Chen M."/>
            <person name="Zhang W."/>
            <person name="Lu W."/>
            <person name="Wang J."/>
            <person name="Yang M."/>
            <person name="Zhao P."/>
            <person name="Tang R."/>
            <person name="Li X."/>
            <person name="Hao Y."/>
            <person name="Zhou Z."/>
            <person name="Zhan Y."/>
            <person name="Yu H."/>
            <person name="Teng C."/>
            <person name="Yan Y."/>
            <person name="Ping S."/>
            <person name="Wang Y."/>
            <person name="Lin M."/>
        </authorList>
    </citation>
    <scope>NUCLEOTIDE SEQUENCE [LARGE SCALE GENOMIC DNA]</scope>
    <source>
        <strain evidence="2">DSM 21396 / JCM 16679 / CGMCC 1.7299 / I-0</strain>
        <plasmid evidence="1">P1</plasmid>
    </source>
</reference>
<dbReference type="Proteomes" id="UP000007575">
    <property type="component" value="Plasmid P1"/>
</dbReference>
<proteinExistence type="predicted"/>
<dbReference type="SUPFAM" id="SSF48208">
    <property type="entry name" value="Six-hairpin glycosidases"/>
    <property type="match status" value="1"/>
</dbReference>
<dbReference type="PIRSF" id="PIRSF028846">
    <property type="entry name" value="UCP028846"/>
    <property type="match status" value="1"/>
</dbReference>
<dbReference type="Pfam" id="PF06824">
    <property type="entry name" value="Glyco_hydro_125"/>
    <property type="match status" value="1"/>
</dbReference>
<evidence type="ECO:0000313" key="2">
    <source>
        <dbReference type="Proteomes" id="UP000007575"/>
    </source>
</evidence>
<dbReference type="InterPro" id="IPR008313">
    <property type="entry name" value="GH125"/>
</dbReference>
<sequence>MPEPRRDLTPAMFTVISQVRARLAGRPELATLFTQCFPNTWQTTLEDLPEGRTFVQTGDIPAMWLRDSAAQVSPYLALCAADPEVRRTVAGVLLQQAHLLETDPYANAFNREPGNEYHFDVPAPGPWVWERKFELDSLCSVLWLAWRLWRATGELPLDLRPTLERILEVMETEQDHDGRSDYRFERPAEYCVLPSDTLVRGGRGAAHAPTGMVWSGFRPSDDACTYPYLVPANMFAAVVLRQAAQLVRELYGDAELAGRAEVLAADIREGIETHGVTEHPEFGRVYAYETDGLGHWLLMDDANVPSLLAAPYLGYCRADDPTYLNTRRMILSDANPHYHVGEHAAGIGSAHTPGRRIWPIALCMQALTAQDTPEGRAEVVALLDTLARTTAGTGLMHESFDPDAPDTYSRPWFAWANSLLAETVLTRLDVIAERA</sequence>
<dbReference type="SMART" id="SM01149">
    <property type="entry name" value="DUF1237"/>
    <property type="match status" value="1"/>
</dbReference>
<gene>
    <name evidence="1" type="ordered locus">DGo_PA0306</name>
</gene>
<dbReference type="OrthoDB" id="181472at2"/>
<dbReference type="HOGENOM" id="CLU_023537_0_0_0"/>
<geneLocation type="plasmid" evidence="1 2">
    <name>P1</name>
</geneLocation>